<sequence length="794" mass="92662">MNQALTIDSNFDFTQPIQDDKFYECNFFGNLEIPLVLTSTNSNQLNKIIDYLLIRPIVSVRFYVENSITYFCFCCQNLCCIIKALDGKPILKLLDKMRSYFLICLTPQDSDYIKSLKINFRELSEKQMNEIQTESANIDMLYFNQLNLQLNSSNFTFSKYLAITHTLISIFYIRRNYFPVDKFTRSIPIDFPTHSEIEQYTQNDFCFLRTIQTDRVKLCIEKKRGLLCVVKNYPDRSIFEKELERIKIFKIHPNIVNCLGYIDDDPSSLQPSLIFEFESFTSLDQIFENKVPLDGTMKTRILYQILAGIDILHSKGYVCSNLLPKNILISSSYDVSLTHLSECRVCNPDGTFEPKEGLSFRDVMGLYGMIIYELVYMQEVWDRNLTGQERLDYINQNVMPQLPIELGSIVELYEKCIRNEPDSRISSFYYLTEFMNYFYYFNDAELDHLLWKNYEDQLIQASWKDLRSDVLYYITKSNQNDVESLYLLGIFYRDGMYYKKDVKTAKRKFEQTLNYTSNCNEAIYELIVQSFDGIDNCYNKQMCFKSLEYLCSQPGNFKAKFFYAKYVIESPAGFTDEERNAAINLMVEIRNNSADAQTYMGNLMLNGQIFQKDEVSAFNYFVSASRMASSEAVLRIAMIYENGIENAIQKDPSKALAYYFLAASLRNETAVQIIIDKYKSLEFSDQVKANKLLKISAEQQITPALKFVGFQQRELASNKESGESNEKRQSRMVKAMKYLSIAADKNDMDCLIEVANEYYFHKNIEQNVEKATRYYQTYKNLGGSQVIRELENNT</sequence>
<comment type="similarity">
    <text evidence="1">Belongs to the sel-1 family.</text>
</comment>
<comment type="caution">
    <text evidence="3">The sequence shown here is derived from an EMBL/GenBank/DDBJ whole genome shotgun (WGS) entry which is preliminary data.</text>
</comment>
<gene>
    <name evidence="3" type="ORF">M9Y10_025144</name>
</gene>
<organism evidence="3 4">
    <name type="scientific">Tritrichomonas musculus</name>
    <dbReference type="NCBI Taxonomy" id="1915356"/>
    <lineage>
        <taxon>Eukaryota</taxon>
        <taxon>Metamonada</taxon>
        <taxon>Parabasalia</taxon>
        <taxon>Tritrichomonadida</taxon>
        <taxon>Tritrichomonadidae</taxon>
        <taxon>Tritrichomonas</taxon>
    </lineage>
</organism>
<dbReference type="EMBL" id="JAPFFF010000035">
    <property type="protein sequence ID" value="KAK8843289.1"/>
    <property type="molecule type" value="Genomic_DNA"/>
</dbReference>
<dbReference type="SMART" id="SM00220">
    <property type="entry name" value="S_TKc"/>
    <property type="match status" value="1"/>
</dbReference>
<dbReference type="PANTHER" id="PTHR11102">
    <property type="entry name" value="SEL-1-LIKE PROTEIN"/>
    <property type="match status" value="1"/>
</dbReference>
<evidence type="ECO:0000256" key="1">
    <source>
        <dbReference type="ARBA" id="ARBA00038101"/>
    </source>
</evidence>
<dbReference type="InterPro" id="IPR011990">
    <property type="entry name" value="TPR-like_helical_dom_sf"/>
</dbReference>
<accession>A0ABR2HAM0</accession>
<dbReference type="Gene3D" id="1.25.40.10">
    <property type="entry name" value="Tetratricopeptide repeat domain"/>
    <property type="match status" value="2"/>
</dbReference>
<proteinExistence type="inferred from homology"/>
<dbReference type="SUPFAM" id="SSF81901">
    <property type="entry name" value="HCP-like"/>
    <property type="match status" value="2"/>
</dbReference>
<dbReference type="Pfam" id="PF08238">
    <property type="entry name" value="Sel1"/>
    <property type="match status" value="4"/>
</dbReference>
<dbReference type="InterPro" id="IPR006597">
    <property type="entry name" value="Sel1-like"/>
</dbReference>
<dbReference type="InterPro" id="IPR050767">
    <property type="entry name" value="Sel1_AlgK"/>
</dbReference>
<evidence type="ECO:0000313" key="3">
    <source>
        <dbReference type="EMBL" id="KAK8843289.1"/>
    </source>
</evidence>
<dbReference type="Proteomes" id="UP001470230">
    <property type="component" value="Unassembled WGS sequence"/>
</dbReference>
<dbReference type="SUPFAM" id="SSF56112">
    <property type="entry name" value="Protein kinase-like (PK-like)"/>
    <property type="match status" value="1"/>
</dbReference>
<feature type="domain" description="Protein kinase" evidence="2">
    <location>
        <begin position="194"/>
        <end position="438"/>
    </location>
</feature>
<keyword evidence="4" id="KW-1185">Reference proteome</keyword>
<dbReference type="SMART" id="SM00671">
    <property type="entry name" value="SEL1"/>
    <property type="match status" value="3"/>
</dbReference>
<protein>
    <recommendedName>
        <fullName evidence="2">Protein kinase domain-containing protein</fullName>
    </recommendedName>
</protein>
<dbReference type="PROSITE" id="PS50011">
    <property type="entry name" value="PROTEIN_KINASE_DOM"/>
    <property type="match status" value="1"/>
</dbReference>
<dbReference type="Gene3D" id="1.10.510.10">
    <property type="entry name" value="Transferase(Phosphotransferase) domain 1"/>
    <property type="match status" value="1"/>
</dbReference>
<evidence type="ECO:0000313" key="4">
    <source>
        <dbReference type="Proteomes" id="UP001470230"/>
    </source>
</evidence>
<dbReference type="PANTHER" id="PTHR11102:SF160">
    <property type="entry name" value="ERAD-ASSOCIATED E3 UBIQUITIN-PROTEIN LIGASE COMPONENT HRD3"/>
    <property type="match status" value="1"/>
</dbReference>
<name>A0ABR2HAM0_9EUKA</name>
<dbReference type="InterPro" id="IPR011009">
    <property type="entry name" value="Kinase-like_dom_sf"/>
</dbReference>
<evidence type="ECO:0000259" key="2">
    <source>
        <dbReference type="PROSITE" id="PS50011"/>
    </source>
</evidence>
<dbReference type="InterPro" id="IPR000719">
    <property type="entry name" value="Prot_kinase_dom"/>
</dbReference>
<dbReference type="Pfam" id="PF00069">
    <property type="entry name" value="Pkinase"/>
    <property type="match status" value="1"/>
</dbReference>
<reference evidence="3 4" key="1">
    <citation type="submission" date="2024-04" db="EMBL/GenBank/DDBJ databases">
        <title>Tritrichomonas musculus Genome.</title>
        <authorList>
            <person name="Alves-Ferreira E."/>
            <person name="Grigg M."/>
            <person name="Lorenzi H."/>
            <person name="Galac M."/>
        </authorList>
    </citation>
    <scope>NUCLEOTIDE SEQUENCE [LARGE SCALE GENOMIC DNA]</scope>
    <source>
        <strain evidence="3 4">EAF2021</strain>
    </source>
</reference>